<dbReference type="RefSeq" id="WP_130478080.1">
    <property type="nucleotide sequence ID" value="NZ_SFCC01000013.1"/>
</dbReference>
<comment type="caution">
    <text evidence="1">The sequence shown here is derived from an EMBL/GenBank/DDBJ whole genome shotgun (WGS) entry which is preliminary data.</text>
</comment>
<dbReference type="GO" id="GO:0003824">
    <property type="term" value="F:catalytic activity"/>
    <property type="evidence" value="ECO:0007669"/>
    <property type="project" value="InterPro"/>
</dbReference>
<organism evidence="1 2">
    <name type="scientific">Amycolatopsis suaedae</name>
    <dbReference type="NCBI Taxonomy" id="2510978"/>
    <lineage>
        <taxon>Bacteria</taxon>
        <taxon>Bacillati</taxon>
        <taxon>Actinomycetota</taxon>
        <taxon>Actinomycetes</taxon>
        <taxon>Pseudonocardiales</taxon>
        <taxon>Pseudonocardiaceae</taxon>
        <taxon>Amycolatopsis</taxon>
    </lineage>
</organism>
<dbReference type="Proteomes" id="UP000292003">
    <property type="component" value="Unassembled WGS sequence"/>
</dbReference>
<dbReference type="PANTHER" id="PTHR38643">
    <property type="entry name" value="PURINE NUCLEOSIDE PERMEASE C285.05-RELATED"/>
    <property type="match status" value="1"/>
</dbReference>
<dbReference type="Gene3D" id="3.40.50.1580">
    <property type="entry name" value="Nucleoside phosphorylase domain"/>
    <property type="match status" value="1"/>
</dbReference>
<name>A0A4Q7J3P7_9PSEU</name>
<protein>
    <submittedName>
        <fullName evidence="1">Purine nucleoside permease</fullName>
    </submittedName>
</protein>
<evidence type="ECO:0000313" key="1">
    <source>
        <dbReference type="EMBL" id="RZQ61266.1"/>
    </source>
</evidence>
<keyword evidence="2" id="KW-1185">Reference proteome</keyword>
<dbReference type="EMBL" id="SFCC01000013">
    <property type="protein sequence ID" value="RZQ61266.1"/>
    <property type="molecule type" value="Genomic_DNA"/>
</dbReference>
<dbReference type="PIRSF" id="PIRSF013171">
    <property type="entry name" value="Pur_nuclsid_perm"/>
    <property type="match status" value="1"/>
</dbReference>
<dbReference type="PANTHER" id="PTHR38643:SF1">
    <property type="entry name" value="PURINE NUCLEOSIDE PERMEASE C285.05-RELATED"/>
    <property type="match status" value="1"/>
</dbReference>
<dbReference type="OrthoDB" id="4517280at2"/>
<dbReference type="InterPro" id="IPR009486">
    <property type="entry name" value="Pur_nuclsid_perm"/>
</dbReference>
<sequence>MSVTTETKKALPLRVLVVTMYDGPDPARRLESRLWLAGGRFDREVAVSGLPAESPVVRYDERGVGLVVTGAGEANAAASLTALVHSGHFDLRGTYILVAGISGIDPAQGTLGTAVWTDFAVHGGAAHHIDARELPDGWDSGYVALGADRPGAPPAWGLGHEVFELDPRFLRAAYRLTADVDLADSEQAAALRARYPEAPANAAPMVRIGSTMSENTFWSGPLLSQRARRWVSVFTGGRGQYCTTQMEDNATLLVLWRAAAAGLVDAARVAILRVGSNFDQAPPGGRPQDAFGANDCWDLAAENAYRVGSVVVQDIVERWTVWEHGVPASGESRRPPPT</sequence>
<dbReference type="Pfam" id="PF06516">
    <property type="entry name" value="NUP"/>
    <property type="match status" value="1"/>
</dbReference>
<gene>
    <name evidence="1" type="ORF">EWH70_25720</name>
</gene>
<evidence type="ECO:0000313" key="2">
    <source>
        <dbReference type="Proteomes" id="UP000292003"/>
    </source>
</evidence>
<accession>A0A4Q7J3P7</accession>
<dbReference type="InterPro" id="IPR035994">
    <property type="entry name" value="Nucleoside_phosphorylase_sf"/>
</dbReference>
<dbReference type="GO" id="GO:0009116">
    <property type="term" value="P:nucleoside metabolic process"/>
    <property type="evidence" value="ECO:0007669"/>
    <property type="project" value="InterPro"/>
</dbReference>
<proteinExistence type="predicted"/>
<dbReference type="AlphaFoldDB" id="A0A4Q7J3P7"/>
<dbReference type="GO" id="GO:0055085">
    <property type="term" value="P:transmembrane transport"/>
    <property type="evidence" value="ECO:0007669"/>
    <property type="project" value="InterPro"/>
</dbReference>
<reference evidence="1 2" key="1">
    <citation type="submission" date="2019-02" db="EMBL/GenBank/DDBJ databases">
        <title>Draft genome sequence of Amycolatopsis sp. 8-3EHSu isolated from roots of Suaeda maritima.</title>
        <authorList>
            <person name="Duangmal K."/>
            <person name="Chantavorakit T."/>
        </authorList>
    </citation>
    <scope>NUCLEOTIDE SEQUENCE [LARGE SCALE GENOMIC DNA]</scope>
    <source>
        <strain evidence="1 2">8-3EHSu</strain>
    </source>
</reference>